<sequence>MAHSLPKQYVLIVDDDPGNISLLTKLLEMSGYGTYSALNGKQAIKAASDKMPDLILLDVMMPGPDGYETCAELKANPKTKNIPIIFISGTGNERKGLQLGAVDYIRKPFSTAIIKARVQNHLELKQYRDYLENLVKARTLELEQANENLQLEVSVRKQAENDLKTYQDQLEELVEQRTTELIDANTRLHQEIQERRQAEILAKENEDYLKTIMSTIQAGVLIVDPENRIIFDANPCASKMIGCSIENLKGSSYNNYVRCECGCEGESQNQDSVLCHNGESCDCIIQKVNGETIHVRRAYARAKLKNRDYLIQSFLDITDIINLLKKQDINIDLSKNILNLVNRLAPRFSDIGSGTGLFFDVISVPCHKQGGDHYFVRRLSGSSGKPCRTILTLKDQSGHQVGCVLRSIITDLIHHAILTRYDNIPFEQGITKLNNEICKYGIFKEDDFFTSINIEINHETLKLKYVSAGHPPFILIRRKEVSFFPEIGGKGTNIPIGILSDNLSYTAGELQLQKGDQMIFYTDGLIEMPENNKNRIIGFDELQGLILEIVEKYPDIRVSEIMHKLLNNVAEISEESVKLPQLNTSGDDITILCLEIEDTQNYHEIILNPADTDEIIKMINNLYKTILQEWKKHGYQAPETRVWIVLEEGILNAWKHGNKKDPSKSIIVRWRFGNDFHLEIIDQGQGFDPKSVDDPTLAKNLTKVSGRGIFMIRYFCNSVYWKNQGRHMVIYFSKYPDPLTAPHVQKAERFMKLWGKS</sequence>
<dbReference type="Gene3D" id="3.30.450.20">
    <property type="entry name" value="PAS domain"/>
    <property type="match status" value="1"/>
</dbReference>
<keyword evidence="6" id="KW-0418">Kinase</keyword>
<evidence type="ECO:0000259" key="5">
    <source>
        <dbReference type="PROSITE" id="PS50112"/>
    </source>
</evidence>
<dbReference type="EMBL" id="CP061799">
    <property type="protein sequence ID" value="QTA78918.1"/>
    <property type="molecule type" value="Genomic_DNA"/>
</dbReference>
<feature type="modified residue" description="4-aspartylphosphate" evidence="2">
    <location>
        <position position="58"/>
    </location>
</feature>
<organism evidence="6 7">
    <name type="scientific">Desulfonema limicola</name>
    <dbReference type="NCBI Taxonomy" id="45656"/>
    <lineage>
        <taxon>Bacteria</taxon>
        <taxon>Pseudomonadati</taxon>
        <taxon>Thermodesulfobacteriota</taxon>
        <taxon>Desulfobacteria</taxon>
        <taxon>Desulfobacterales</taxon>
        <taxon>Desulfococcaceae</taxon>
        <taxon>Desulfonema</taxon>
    </lineage>
</organism>
<dbReference type="Pfam" id="PF13188">
    <property type="entry name" value="PAS_8"/>
    <property type="match status" value="1"/>
</dbReference>
<accession>A0A975B527</accession>
<dbReference type="AlphaFoldDB" id="A0A975B527"/>
<name>A0A975B527_9BACT</name>
<dbReference type="GO" id="GO:0000160">
    <property type="term" value="P:phosphorelay signal transduction system"/>
    <property type="evidence" value="ECO:0007669"/>
    <property type="project" value="InterPro"/>
</dbReference>
<dbReference type="InterPro" id="IPR003594">
    <property type="entry name" value="HATPase_dom"/>
</dbReference>
<dbReference type="CDD" id="cd00130">
    <property type="entry name" value="PAS"/>
    <property type="match status" value="1"/>
</dbReference>
<dbReference type="InterPro" id="IPR001932">
    <property type="entry name" value="PPM-type_phosphatase-like_dom"/>
</dbReference>
<feature type="domain" description="Response regulatory" evidence="4">
    <location>
        <begin position="9"/>
        <end position="122"/>
    </location>
</feature>
<dbReference type="Pfam" id="PF13581">
    <property type="entry name" value="HATPase_c_2"/>
    <property type="match status" value="1"/>
</dbReference>
<dbReference type="InterPro" id="IPR000014">
    <property type="entry name" value="PAS"/>
</dbReference>
<dbReference type="PANTHER" id="PTHR44591:SF3">
    <property type="entry name" value="RESPONSE REGULATORY DOMAIN-CONTAINING PROTEIN"/>
    <property type="match status" value="1"/>
</dbReference>
<dbReference type="InterPro" id="IPR036457">
    <property type="entry name" value="PPM-type-like_dom_sf"/>
</dbReference>
<dbReference type="GO" id="GO:0016301">
    <property type="term" value="F:kinase activity"/>
    <property type="evidence" value="ECO:0007669"/>
    <property type="project" value="UniProtKB-KW"/>
</dbReference>
<proteinExistence type="predicted"/>
<keyword evidence="6" id="KW-0808">Transferase</keyword>
<dbReference type="InterPro" id="IPR011006">
    <property type="entry name" value="CheY-like_superfamily"/>
</dbReference>
<dbReference type="SMART" id="SM00091">
    <property type="entry name" value="PAS"/>
    <property type="match status" value="1"/>
</dbReference>
<dbReference type="PANTHER" id="PTHR44591">
    <property type="entry name" value="STRESS RESPONSE REGULATOR PROTEIN 1"/>
    <property type="match status" value="1"/>
</dbReference>
<dbReference type="InterPro" id="IPR001789">
    <property type="entry name" value="Sig_transdc_resp-reg_receiver"/>
</dbReference>
<keyword evidence="7" id="KW-1185">Reference proteome</keyword>
<reference evidence="6" key="1">
    <citation type="journal article" date="2021" name="Microb. Physiol.">
        <title>Proteogenomic Insights into the Physiology of Marine, Sulfate-Reducing, Filamentous Desulfonema limicola and Desulfonema magnum.</title>
        <authorList>
            <person name="Schnaars V."/>
            <person name="Wohlbrand L."/>
            <person name="Scheve S."/>
            <person name="Hinrichs C."/>
            <person name="Reinhardt R."/>
            <person name="Rabus R."/>
        </authorList>
    </citation>
    <scope>NUCLEOTIDE SEQUENCE</scope>
    <source>
        <strain evidence="6">5ac10</strain>
    </source>
</reference>
<gene>
    <name evidence="6" type="ORF">dnl_11660</name>
</gene>
<dbReference type="SMART" id="SM00331">
    <property type="entry name" value="PP2C_SIG"/>
    <property type="match status" value="1"/>
</dbReference>
<dbReference type="Pfam" id="PF00072">
    <property type="entry name" value="Response_reg"/>
    <property type="match status" value="1"/>
</dbReference>
<dbReference type="InterPro" id="IPR036890">
    <property type="entry name" value="HATPase_C_sf"/>
</dbReference>
<keyword evidence="1 2" id="KW-0597">Phosphoprotein</keyword>
<dbReference type="Gene3D" id="3.30.565.10">
    <property type="entry name" value="Histidine kinase-like ATPase, C-terminal domain"/>
    <property type="match status" value="1"/>
</dbReference>
<protein>
    <submittedName>
        <fullName evidence="6">Two component system response regulator/histidine kinase</fullName>
    </submittedName>
</protein>
<dbReference type="Proteomes" id="UP000663720">
    <property type="component" value="Chromosome"/>
</dbReference>
<dbReference type="InterPro" id="IPR050595">
    <property type="entry name" value="Bact_response_regulator"/>
</dbReference>
<dbReference type="CDD" id="cd16936">
    <property type="entry name" value="HATPase_RsbW-like"/>
    <property type="match status" value="1"/>
</dbReference>
<dbReference type="KEGG" id="dli:dnl_11660"/>
<dbReference type="PROSITE" id="PS50110">
    <property type="entry name" value="RESPONSE_REGULATORY"/>
    <property type="match status" value="1"/>
</dbReference>
<dbReference type="InterPro" id="IPR035965">
    <property type="entry name" value="PAS-like_dom_sf"/>
</dbReference>
<dbReference type="Gene3D" id="3.60.40.10">
    <property type="entry name" value="PPM-type phosphatase domain"/>
    <property type="match status" value="1"/>
</dbReference>
<dbReference type="SUPFAM" id="SSF52172">
    <property type="entry name" value="CheY-like"/>
    <property type="match status" value="1"/>
</dbReference>
<evidence type="ECO:0000256" key="3">
    <source>
        <dbReference type="SAM" id="Coils"/>
    </source>
</evidence>
<evidence type="ECO:0000313" key="6">
    <source>
        <dbReference type="EMBL" id="QTA78918.1"/>
    </source>
</evidence>
<dbReference type="RefSeq" id="WP_207690728.1">
    <property type="nucleotide sequence ID" value="NZ_CP061799.1"/>
</dbReference>
<dbReference type="SUPFAM" id="SSF55785">
    <property type="entry name" value="PYP-like sensor domain (PAS domain)"/>
    <property type="match status" value="1"/>
</dbReference>
<dbReference type="SUPFAM" id="SSF55874">
    <property type="entry name" value="ATPase domain of HSP90 chaperone/DNA topoisomerase II/histidine kinase"/>
    <property type="match status" value="1"/>
</dbReference>
<evidence type="ECO:0000256" key="1">
    <source>
        <dbReference type="ARBA" id="ARBA00022553"/>
    </source>
</evidence>
<evidence type="ECO:0000259" key="4">
    <source>
        <dbReference type="PROSITE" id="PS50110"/>
    </source>
</evidence>
<dbReference type="Pfam" id="PF07228">
    <property type="entry name" value="SpoIIE"/>
    <property type="match status" value="1"/>
</dbReference>
<keyword evidence="3" id="KW-0175">Coiled coil</keyword>
<dbReference type="Gene3D" id="3.40.50.2300">
    <property type="match status" value="1"/>
</dbReference>
<evidence type="ECO:0000313" key="7">
    <source>
        <dbReference type="Proteomes" id="UP000663720"/>
    </source>
</evidence>
<evidence type="ECO:0000256" key="2">
    <source>
        <dbReference type="PROSITE-ProRule" id="PRU00169"/>
    </source>
</evidence>
<feature type="coiled-coil region" evidence="3">
    <location>
        <begin position="142"/>
        <end position="176"/>
    </location>
</feature>
<dbReference type="SMART" id="SM00448">
    <property type="entry name" value="REC"/>
    <property type="match status" value="1"/>
</dbReference>
<dbReference type="PROSITE" id="PS50112">
    <property type="entry name" value="PAS"/>
    <property type="match status" value="1"/>
</dbReference>
<feature type="domain" description="PAS" evidence="5">
    <location>
        <begin position="205"/>
        <end position="252"/>
    </location>
</feature>
<dbReference type="NCBIfam" id="TIGR00229">
    <property type="entry name" value="sensory_box"/>
    <property type="match status" value="1"/>
</dbReference>